<evidence type="ECO:0000313" key="2">
    <source>
        <dbReference type="Proteomes" id="UP001367508"/>
    </source>
</evidence>
<sequence>MKPSLFTGLHPNILLIPKSCQYNYCDFSLLGIENNFNYAQLWTHMIAFTSAYLKLEVEQQPACPTVDALVTFLLLRNHVFHHNLARPKEHSLFKTIGRRRKKENEEEEKVRIVTSVALAVVKEIEEDNKSNTTPTLKDHLLDKGTFDYVFFGLLECIESLDLVVKSLTLFHLFDGFYVGTSAFSEGKRINNLYADNIFIHSIGWIYPLATIG</sequence>
<reference evidence="1 2" key="1">
    <citation type="submission" date="2024-01" db="EMBL/GenBank/DDBJ databases">
        <title>The genomes of 5 underutilized Papilionoideae crops provide insights into root nodulation and disease resistanc.</title>
        <authorList>
            <person name="Jiang F."/>
        </authorList>
    </citation>
    <scope>NUCLEOTIDE SEQUENCE [LARGE SCALE GENOMIC DNA]</scope>
    <source>
        <strain evidence="1">LVBAO_FW01</strain>
        <tissue evidence="1">Leaves</tissue>
    </source>
</reference>
<dbReference type="AlphaFoldDB" id="A0AAN9L629"/>
<organism evidence="1 2">
    <name type="scientific">Canavalia gladiata</name>
    <name type="common">Sword bean</name>
    <name type="synonym">Dolichos gladiatus</name>
    <dbReference type="NCBI Taxonomy" id="3824"/>
    <lineage>
        <taxon>Eukaryota</taxon>
        <taxon>Viridiplantae</taxon>
        <taxon>Streptophyta</taxon>
        <taxon>Embryophyta</taxon>
        <taxon>Tracheophyta</taxon>
        <taxon>Spermatophyta</taxon>
        <taxon>Magnoliopsida</taxon>
        <taxon>eudicotyledons</taxon>
        <taxon>Gunneridae</taxon>
        <taxon>Pentapetalae</taxon>
        <taxon>rosids</taxon>
        <taxon>fabids</taxon>
        <taxon>Fabales</taxon>
        <taxon>Fabaceae</taxon>
        <taxon>Papilionoideae</taxon>
        <taxon>50 kb inversion clade</taxon>
        <taxon>NPAAA clade</taxon>
        <taxon>indigoferoid/millettioid clade</taxon>
        <taxon>Phaseoleae</taxon>
        <taxon>Canavalia</taxon>
    </lineage>
</organism>
<gene>
    <name evidence="1" type="ORF">VNO77_24333</name>
</gene>
<comment type="caution">
    <text evidence="1">The sequence shown here is derived from an EMBL/GenBank/DDBJ whole genome shotgun (WGS) entry which is preliminary data.</text>
</comment>
<dbReference type="Proteomes" id="UP001367508">
    <property type="component" value="Unassembled WGS sequence"/>
</dbReference>
<accession>A0AAN9L629</accession>
<evidence type="ECO:0000313" key="1">
    <source>
        <dbReference type="EMBL" id="KAK7330147.1"/>
    </source>
</evidence>
<name>A0AAN9L629_CANGL</name>
<keyword evidence="2" id="KW-1185">Reference proteome</keyword>
<proteinExistence type="predicted"/>
<protein>
    <submittedName>
        <fullName evidence="1">Uncharacterized protein</fullName>
    </submittedName>
</protein>
<dbReference type="EMBL" id="JAYMYQ010000005">
    <property type="protein sequence ID" value="KAK7330147.1"/>
    <property type="molecule type" value="Genomic_DNA"/>
</dbReference>